<accession>A0AAV5ET89</accession>
<feature type="domain" description="FLZ-type" evidence="5">
    <location>
        <begin position="98"/>
        <end position="142"/>
    </location>
</feature>
<gene>
    <name evidence="6" type="primary">gb14553</name>
    <name evidence="6" type="ORF">PR202_gb14553</name>
</gene>
<keyword evidence="2" id="KW-0479">Metal-binding</keyword>
<sequence length="173" mass="18877">MWGTTPRMLAKALAHKLSDPVSRIMLESFALPVSVAHIYLPTLSSTHPATLLLQSSGLNPRAPTAQGISRNTTNHQHTSSMAASFFFDAEPVCEPGVPAMDACALCAKRLGRDSDIFMYKGDTPFCSEECRYEQMQLDAIRARQAARSAGRRQQQYSSVTEAARRATKVSVAS</sequence>
<dbReference type="Pfam" id="PF04570">
    <property type="entry name" value="zf-FLZ"/>
    <property type="match status" value="1"/>
</dbReference>
<dbReference type="AlphaFoldDB" id="A0AAV5ET89"/>
<evidence type="ECO:0000256" key="2">
    <source>
        <dbReference type="ARBA" id="ARBA00022723"/>
    </source>
</evidence>
<name>A0AAV5ET89_ELECO</name>
<dbReference type="PROSITE" id="PS51795">
    <property type="entry name" value="ZF_FLZ"/>
    <property type="match status" value="1"/>
</dbReference>
<comment type="caution">
    <text evidence="6">The sequence shown here is derived from an EMBL/GenBank/DDBJ whole genome shotgun (WGS) entry which is preliminary data.</text>
</comment>
<dbReference type="InterPro" id="IPR007650">
    <property type="entry name" value="Zf-FLZ_dom"/>
</dbReference>
<evidence type="ECO:0000256" key="4">
    <source>
        <dbReference type="SAM" id="MobiDB-lite"/>
    </source>
</evidence>
<feature type="zinc finger region" description="FLZ-type" evidence="3">
    <location>
        <begin position="98"/>
        <end position="142"/>
    </location>
</feature>
<protein>
    <recommendedName>
        <fullName evidence="5">FLZ-type domain-containing protein</fullName>
    </recommendedName>
</protein>
<dbReference type="EMBL" id="BQKI01000079">
    <property type="protein sequence ID" value="GJN26609.1"/>
    <property type="molecule type" value="Genomic_DNA"/>
</dbReference>
<dbReference type="GO" id="GO:0046872">
    <property type="term" value="F:metal ion binding"/>
    <property type="evidence" value="ECO:0007669"/>
    <property type="project" value="UniProtKB-KW"/>
</dbReference>
<organism evidence="6 7">
    <name type="scientific">Eleusine coracana subsp. coracana</name>
    <dbReference type="NCBI Taxonomy" id="191504"/>
    <lineage>
        <taxon>Eukaryota</taxon>
        <taxon>Viridiplantae</taxon>
        <taxon>Streptophyta</taxon>
        <taxon>Embryophyta</taxon>
        <taxon>Tracheophyta</taxon>
        <taxon>Spermatophyta</taxon>
        <taxon>Magnoliopsida</taxon>
        <taxon>Liliopsida</taxon>
        <taxon>Poales</taxon>
        <taxon>Poaceae</taxon>
        <taxon>PACMAD clade</taxon>
        <taxon>Chloridoideae</taxon>
        <taxon>Cynodonteae</taxon>
        <taxon>Eleusininae</taxon>
        <taxon>Eleusine</taxon>
    </lineage>
</organism>
<dbReference type="InterPro" id="IPR044533">
    <property type="entry name" value="FLZ1/2/3"/>
</dbReference>
<dbReference type="PANTHER" id="PTHR46057:SF40">
    <property type="entry name" value="OS04G0586100 PROTEIN"/>
    <property type="match status" value="1"/>
</dbReference>
<evidence type="ECO:0000313" key="7">
    <source>
        <dbReference type="Proteomes" id="UP001054889"/>
    </source>
</evidence>
<dbReference type="Proteomes" id="UP001054889">
    <property type="component" value="Unassembled WGS sequence"/>
</dbReference>
<dbReference type="PANTHER" id="PTHR46057">
    <property type="entry name" value="FCS-LIKE ZINC FINGER 1-RELATED"/>
    <property type="match status" value="1"/>
</dbReference>
<evidence type="ECO:0000256" key="3">
    <source>
        <dbReference type="PROSITE-ProRule" id="PRU01131"/>
    </source>
</evidence>
<reference evidence="6" key="2">
    <citation type="submission" date="2021-12" db="EMBL/GenBank/DDBJ databases">
        <title>Resequencing data analysis of finger millet.</title>
        <authorList>
            <person name="Hatakeyama M."/>
            <person name="Aluri S."/>
            <person name="Balachadran M.T."/>
            <person name="Sivarajan S.R."/>
            <person name="Poveda L."/>
            <person name="Shimizu-Inatsugi R."/>
            <person name="Schlapbach R."/>
            <person name="Sreeman S.M."/>
            <person name="Shimizu K.K."/>
        </authorList>
    </citation>
    <scope>NUCLEOTIDE SEQUENCE</scope>
</reference>
<comment type="similarity">
    <text evidence="1">Belongs to the FLZ family.</text>
</comment>
<proteinExistence type="inferred from homology"/>
<evidence type="ECO:0000313" key="6">
    <source>
        <dbReference type="EMBL" id="GJN26609.1"/>
    </source>
</evidence>
<reference evidence="6" key="1">
    <citation type="journal article" date="2018" name="DNA Res.">
        <title>Multiple hybrid de novo genome assembly of finger millet, an orphan allotetraploid crop.</title>
        <authorList>
            <person name="Hatakeyama M."/>
            <person name="Aluri S."/>
            <person name="Balachadran M.T."/>
            <person name="Sivarajan S.R."/>
            <person name="Patrignani A."/>
            <person name="Gruter S."/>
            <person name="Poveda L."/>
            <person name="Shimizu-Inatsugi R."/>
            <person name="Baeten J."/>
            <person name="Francoijs K.J."/>
            <person name="Nataraja K.N."/>
            <person name="Reddy Y.A.N."/>
            <person name="Phadnis S."/>
            <person name="Ravikumar R.L."/>
            <person name="Schlapbach R."/>
            <person name="Sreeman S.M."/>
            <person name="Shimizu K.K."/>
        </authorList>
    </citation>
    <scope>NUCLEOTIDE SEQUENCE</scope>
</reference>
<evidence type="ECO:0000256" key="1">
    <source>
        <dbReference type="ARBA" id="ARBA00009374"/>
    </source>
</evidence>
<keyword evidence="7" id="KW-1185">Reference proteome</keyword>
<evidence type="ECO:0000259" key="5">
    <source>
        <dbReference type="PROSITE" id="PS51795"/>
    </source>
</evidence>
<feature type="region of interest" description="Disordered" evidence="4">
    <location>
        <begin position="148"/>
        <end position="173"/>
    </location>
</feature>